<dbReference type="InterPro" id="IPR052022">
    <property type="entry name" value="26kDa_periplasmic_antigen"/>
</dbReference>
<dbReference type="RefSeq" id="WP_009726696.1">
    <property type="nucleotide sequence ID" value="NZ_APHR01000042.1"/>
</dbReference>
<name>M7P000_9GAMM</name>
<proteinExistence type="predicted"/>
<dbReference type="Proteomes" id="UP000012019">
    <property type="component" value="Unassembled WGS sequence"/>
</dbReference>
<dbReference type="PANTHER" id="PTHR34387:SF2">
    <property type="entry name" value="SLR1258 PROTEIN"/>
    <property type="match status" value="1"/>
</dbReference>
<evidence type="ECO:0000313" key="1">
    <source>
        <dbReference type="EMBL" id="EMR12792.1"/>
    </source>
</evidence>
<dbReference type="AlphaFoldDB" id="M7P000"/>
<evidence type="ECO:0000313" key="2">
    <source>
        <dbReference type="Proteomes" id="UP000012019"/>
    </source>
</evidence>
<dbReference type="GO" id="GO:0006974">
    <property type="term" value="P:DNA damage response"/>
    <property type="evidence" value="ECO:0007669"/>
    <property type="project" value="TreeGrafter"/>
</dbReference>
<dbReference type="PIRSF" id="PIRSF029033">
    <property type="entry name" value="UCP029033"/>
    <property type="match status" value="1"/>
</dbReference>
<dbReference type="STRING" id="1286106.MPL1_08604"/>
<accession>M7P000</accession>
<organism evidence="1 2">
    <name type="scientific">Methylophaga lonarensis MPL</name>
    <dbReference type="NCBI Taxonomy" id="1286106"/>
    <lineage>
        <taxon>Bacteria</taxon>
        <taxon>Pseudomonadati</taxon>
        <taxon>Pseudomonadota</taxon>
        <taxon>Gammaproteobacteria</taxon>
        <taxon>Thiotrichales</taxon>
        <taxon>Piscirickettsiaceae</taxon>
        <taxon>Methylophaga</taxon>
    </lineage>
</organism>
<dbReference type="PANTHER" id="PTHR34387">
    <property type="entry name" value="SLR1258 PROTEIN"/>
    <property type="match status" value="1"/>
</dbReference>
<protein>
    <recommendedName>
        <fullName evidence="3">Periplasmic protein</fullName>
    </recommendedName>
</protein>
<evidence type="ECO:0008006" key="3">
    <source>
        <dbReference type="Google" id="ProtNLM"/>
    </source>
</evidence>
<dbReference type="eggNOG" id="COG2859">
    <property type="taxonomic scope" value="Bacteria"/>
</dbReference>
<comment type="caution">
    <text evidence="1">The sequence shown here is derived from an EMBL/GenBank/DDBJ whole genome shotgun (WGS) entry which is preliminary data.</text>
</comment>
<keyword evidence="2" id="KW-1185">Reference proteome</keyword>
<sequence length="238" mass="26623">MTNMTKHQFAVLALGIFLGLIGLGHLLGKAAIEYRQFERTVTVKGLSEREMPADVVIWPLTFTEANNDLGALYRSLDIGTEQIRRFLIEKGIDPQQISVNAPAITDKLAQQYGSGRSEYRYSATQTVTVYSDAIDTVRAVMGELSELGKQGLVFSGDNYMSQTEYLFTRLNDIKPDMIEEATRNAREVAEKFAEDSSSHLGKIKTASQGQFSITARDNNNPHIKRIRVVSTIEYYLSD</sequence>
<reference evidence="1 2" key="1">
    <citation type="journal article" date="2013" name="Genome Announc.">
        <title>Draft Genome Sequence of Methylophaga lonarensis MPLT, a Haloalkaliphilic (Non-Methane-Utilizing) Methylotroph.</title>
        <authorList>
            <person name="Shetty S.A."/>
            <person name="Marathe N.P."/>
            <person name="Munot H."/>
            <person name="Antony C.P."/>
            <person name="Dhotre D.P."/>
            <person name="Murrell J.C."/>
            <person name="Shouche Y.S."/>
        </authorList>
    </citation>
    <scope>NUCLEOTIDE SEQUENCE [LARGE SCALE GENOMIC DNA]</scope>
    <source>
        <strain evidence="1 2">MPL</strain>
    </source>
</reference>
<dbReference type="Pfam" id="PF04402">
    <property type="entry name" value="SIMPL"/>
    <property type="match status" value="1"/>
</dbReference>
<dbReference type="EMBL" id="APHR01000042">
    <property type="protein sequence ID" value="EMR12792.1"/>
    <property type="molecule type" value="Genomic_DNA"/>
</dbReference>
<dbReference type="PATRIC" id="fig|1286106.3.peg.1729"/>
<dbReference type="InterPro" id="IPR007497">
    <property type="entry name" value="SIMPL/DUF541"/>
</dbReference>
<dbReference type="OrthoDB" id="9806540at2"/>
<gene>
    <name evidence="1" type="ORF">MPL1_08604</name>
</gene>
<dbReference type="InterPro" id="IPR016907">
    <property type="entry name" value="UCP029033"/>
</dbReference>